<feature type="domain" description="Cytochrome oxidase subunit II transmembrane region profile" evidence="19">
    <location>
        <begin position="29"/>
        <end position="124"/>
    </location>
</feature>
<dbReference type="InterPro" id="IPR036257">
    <property type="entry name" value="Cyt_c_oxidase_su2_TM_sf"/>
</dbReference>
<evidence type="ECO:0000313" key="20">
    <source>
        <dbReference type="EMBL" id="QWK44506.1"/>
    </source>
</evidence>
<evidence type="ECO:0000256" key="14">
    <source>
        <dbReference type="ARBA" id="ARBA00031389"/>
    </source>
</evidence>
<dbReference type="PANTHER" id="PTHR22888">
    <property type="entry name" value="CYTOCHROME C OXIDASE, SUBUNIT II"/>
    <property type="match status" value="1"/>
</dbReference>
<dbReference type="CDD" id="cd13912">
    <property type="entry name" value="CcO_II_C"/>
    <property type="match status" value="1"/>
</dbReference>
<sequence>MNSSLKNISNLMVFIFVVAYPWNVAFMDASHPWQVGFQDPATPIMEGIIFFNGLLMTFMLFIACFVGWLLYQSLSLFNETVHTDPVSFNHSTLLEVVWTIIPAGILMVISVPSYNLLYAMEEVIDPSLTIKVVGHQWYWSYECSDFEVSPTVTKDHLKLAEDNFKSLKEWVDLIEFARLETGVGEKQTQVTLGRKAIKSIEKLMVSGLSKETYEVLAARLEILGLELLTNEGRKEHYGSIDSHTKGEMVSILSEVKEQLSKSSLIQEQQDLVIKILITFKQYLRIIEEEELKSTSIALFNSLEEIKAGEQNSIAKVIASGLNKALVEREKAEKILLMNSMLNECSDDNCEDSAGVLKEFLALSKSGLDDNQGDGVSHGGKGVTSGGSKGPNLELNRAQRESYSAEAEVDRAKYESDTADAELHYAEAELDLALSNSKWASVDLAAAKVNQITAVYLKANADSAVTSPSLIRSRLLLEKGFEGWTNELRVRTKEISEVAKVSLINASEELKSAKTILRRAIADLTEEESSKAISIAGSAVAEFTAVEDEVISVEAELGRAGEILKNAEAELKTFSAISDRAERRLDRVQLVFESAKALSNRTKAELSAAEVIFVNAKAELGGSDIVEIKKDFTDLDLNKAKTALDNSESLYNRAKEEFYKSDVHLGKTRLELDKAEVRLETVKGYVKKTTEILDSTPLIYEEDTAPEEPISYYDNFLWEIHNRDLVVVEAQLKSAMSELSVAQIAFNGAKANCDKVVEDLVETELDRAKEIVNFIKVTQDIAGESNNYKLESLFANAELHKAERYAADMELKLAEAIYDKALAKQNMAANSETNSAQLILDRAKEGLAEAKSNSANADLKLPIPASSNKEWGIAYSLDSVDKSNLHSDYAELCLNNIKEELDSAEADYNKAMVTLSTAEEFLGKIQRYISKIPASLDKEGLDKVWSLLQPTSEKFNANLVQFQSARTSLSPLDIKLEPGLIGTKAYMEVLRSEAELANAKWLSFKVIDIVNNSMRNIVKPSDVLFSDGSVSSSDNAVGDSSNDVVDSNSSEGGSGDKKKESPSSIGGQNKSPEEIKEILSKIDNREISYTQSYLFIEILQTFKDLVSTLDNKNADNVRNLLYEFLPSMIDEETTKNQSIKRHIDLIVDLLSDTQEVEEEEMDRQRINFDSYLIAEEDLIIPEASGIGKAGKVFRLLEVDNRLLVPTNTHIRVLVTSADVLHSWAVPSLGVKVDACPGRLNQVFLFIKREGVFYGQCSELCGVNHGFMPIVVQAVNQDEYLTWVGKRLCS</sequence>
<evidence type="ECO:0000256" key="11">
    <source>
        <dbReference type="ARBA" id="ARBA00022989"/>
    </source>
</evidence>
<feature type="compositionally biased region" description="Low complexity" evidence="16">
    <location>
        <begin position="1031"/>
        <end position="1049"/>
    </location>
</feature>
<dbReference type="SUPFAM" id="SSF49503">
    <property type="entry name" value="Cupredoxins"/>
    <property type="match status" value="2"/>
</dbReference>
<keyword evidence="7 17" id="KW-0812">Transmembrane</keyword>
<dbReference type="GO" id="GO:0005507">
    <property type="term" value="F:copper ion binding"/>
    <property type="evidence" value="ECO:0007669"/>
    <property type="project" value="InterPro"/>
</dbReference>
<evidence type="ECO:0000256" key="17">
    <source>
        <dbReference type="SAM" id="Phobius"/>
    </source>
</evidence>
<feature type="region of interest" description="Disordered" evidence="16">
    <location>
        <begin position="1031"/>
        <end position="1071"/>
    </location>
</feature>
<feature type="transmembrane region" description="Helical" evidence="17">
    <location>
        <begin position="92"/>
        <end position="114"/>
    </location>
</feature>
<dbReference type="InterPro" id="IPR011759">
    <property type="entry name" value="Cyt_c_oxidase_su2_TM_dom"/>
</dbReference>
<dbReference type="GO" id="GO:0004129">
    <property type="term" value="F:cytochrome-c oxidase activity"/>
    <property type="evidence" value="ECO:0007669"/>
    <property type="project" value="UniProtKB-EC"/>
</dbReference>
<evidence type="ECO:0000256" key="1">
    <source>
        <dbReference type="ARBA" id="ARBA00001935"/>
    </source>
</evidence>
<comment type="subcellular location">
    <subcellularLocation>
        <location evidence="2">Membrane</location>
        <topology evidence="2">Multi-pass membrane protein</topology>
    </subcellularLocation>
</comment>
<geneLocation type="mitochondrion" evidence="20"/>
<evidence type="ECO:0000259" key="19">
    <source>
        <dbReference type="PROSITE" id="PS50999"/>
    </source>
</evidence>
<evidence type="ECO:0000256" key="4">
    <source>
        <dbReference type="ARBA" id="ARBA00012949"/>
    </source>
</evidence>
<keyword evidence="9" id="KW-1278">Translocase</keyword>
<evidence type="ECO:0000256" key="12">
    <source>
        <dbReference type="ARBA" id="ARBA00023008"/>
    </source>
</evidence>
<dbReference type="GO" id="GO:0042773">
    <property type="term" value="P:ATP synthesis coupled electron transport"/>
    <property type="evidence" value="ECO:0007669"/>
    <property type="project" value="TreeGrafter"/>
</dbReference>
<comment type="catalytic activity">
    <reaction evidence="15">
        <text>4 Fe(II)-[cytochrome c] + O2 + 8 H(+)(in) = 4 Fe(III)-[cytochrome c] + 2 H2O + 4 H(+)(out)</text>
        <dbReference type="Rhea" id="RHEA:11436"/>
        <dbReference type="Rhea" id="RHEA-COMP:10350"/>
        <dbReference type="Rhea" id="RHEA-COMP:14399"/>
        <dbReference type="ChEBI" id="CHEBI:15377"/>
        <dbReference type="ChEBI" id="CHEBI:15378"/>
        <dbReference type="ChEBI" id="CHEBI:15379"/>
        <dbReference type="ChEBI" id="CHEBI:29033"/>
        <dbReference type="ChEBI" id="CHEBI:29034"/>
        <dbReference type="EC" id="7.1.1.9"/>
    </reaction>
    <physiologicalReaction direction="left-to-right" evidence="15">
        <dbReference type="Rhea" id="RHEA:11437"/>
    </physiologicalReaction>
</comment>
<evidence type="ECO:0000256" key="15">
    <source>
        <dbReference type="ARBA" id="ARBA00049512"/>
    </source>
</evidence>
<keyword evidence="10" id="KW-0249">Electron transport</keyword>
<evidence type="ECO:0000256" key="16">
    <source>
        <dbReference type="SAM" id="MobiDB-lite"/>
    </source>
</evidence>
<dbReference type="Gene3D" id="2.60.40.420">
    <property type="entry name" value="Cupredoxins - blue copper proteins"/>
    <property type="match status" value="1"/>
</dbReference>
<dbReference type="Gene3D" id="1.10.287.90">
    <property type="match status" value="1"/>
</dbReference>
<dbReference type="PROSITE" id="PS00078">
    <property type="entry name" value="COX2"/>
    <property type="match status" value="1"/>
</dbReference>
<keyword evidence="12" id="KW-0186">Copper</keyword>
<dbReference type="GO" id="GO:0016020">
    <property type="term" value="C:membrane"/>
    <property type="evidence" value="ECO:0007669"/>
    <property type="project" value="UniProtKB-SubCell"/>
</dbReference>
<evidence type="ECO:0000256" key="5">
    <source>
        <dbReference type="ARBA" id="ARBA00022448"/>
    </source>
</evidence>
<evidence type="ECO:0000256" key="3">
    <source>
        <dbReference type="ARBA" id="ARBA00007866"/>
    </source>
</evidence>
<keyword evidence="13 17" id="KW-0472">Membrane</keyword>
<dbReference type="InterPro" id="IPR045187">
    <property type="entry name" value="CcO_II"/>
</dbReference>
<dbReference type="SUPFAM" id="SSF81464">
    <property type="entry name" value="Cytochrome c oxidase subunit II-like, transmembrane region"/>
    <property type="match status" value="1"/>
</dbReference>
<dbReference type="EC" id="7.1.1.9" evidence="4"/>
<evidence type="ECO:0000256" key="6">
    <source>
        <dbReference type="ARBA" id="ARBA00022660"/>
    </source>
</evidence>
<feature type="domain" description="Cytochrome oxidase subunit II copper A binding" evidence="18">
    <location>
        <begin position="125"/>
        <end position="234"/>
    </location>
</feature>
<keyword evidence="8" id="KW-0479">Metal-binding</keyword>
<keyword evidence="6" id="KW-0679">Respiratory chain</keyword>
<proteinExistence type="inferred from homology"/>
<dbReference type="InterPro" id="IPR001505">
    <property type="entry name" value="Copper_CuA"/>
</dbReference>
<keyword evidence="11 17" id="KW-1133">Transmembrane helix</keyword>
<dbReference type="PRINTS" id="PR01166">
    <property type="entry name" value="CYCOXIDASEII"/>
</dbReference>
<reference evidence="20" key="1">
    <citation type="journal article" date="2021" name="Genome Biol. Evol.">
        <title>Genomic rearrangements and sequence evolution across brown algal organelles.</title>
        <authorList>
            <person name="Starko S."/>
            <person name="Bringloe T.T."/>
            <person name="Gomez M.S."/>
            <person name="Darby H."/>
            <person name="Graham S.W."/>
            <person name="Martone P.T."/>
        </authorList>
    </citation>
    <scope>NUCLEOTIDE SEQUENCE</scope>
</reference>
<feature type="domain" description="Cytochrome oxidase subunit II copper A binding" evidence="18">
    <location>
        <begin position="1141"/>
        <end position="1284"/>
    </location>
</feature>
<evidence type="ECO:0000259" key="18">
    <source>
        <dbReference type="PROSITE" id="PS50857"/>
    </source>
</evidence>
<evidence type="ECO:0000256" key="13">
    <source>
        <dbReference type="ARBA" id="ARBA00023136"/>
    </source>
</evidence>
<dbReference type="InterPro" id="IPR008972">
    <property type="entry name" value="Cupredoxin"/>
</dbReference>
<dbReference type="PROSITE" id="PS50857">
    <property type="entry name" value="COX2_CUA"/>
    <property type="match status" value="2"/>
</dbReference>
<dbReference type="Pfam" id="PF00116">
    <property type="entry name" value="COX2"/>
    <property type="match status" value="1"/>
</dbReference>
<feature type="transmembrane region" description="Helical" evidence="17">
    <location>
        <begin position="47"/>
        <end position="71"/>
    </location>
</feature>
<comment type="cofactor">
    <cofactor evidence="1">
        <name>Cu cation</name>
        <dbReference type="ChEBI" id="CHEBI:23378"/>
    </cofactor>
</comment>
<evidence type="ECO:0000256" key="8">
    <source>
        <dbReference type="ARBA" id="ARBA00022723"/>
    </source>
</evidence>
<protein>
    <recommendedName>
        <fullName evidence="4">cytochrome-c oxidase</fullName>
        <ecNumber evidence="4">7.1.1.9</ecNumber>
    </recommendedName>
    <alternativeName>
        <fullName evidence="14">Cytochrome c oxidase polypeptide II</fullName>
    </alternativeName>
</protein>
<dbReference type="EMBL" id="MZ156052">
    <property type="protein sequence ID" value="QWK44506.1"/>
    <property type="molecule type" value="Genomic_DNA"/>
</dbReference>
<evidence type="ECO:0000256" key="9">
    <source>
        <dbReference type="ARBA" id="ARBA00022967"/>
    </source>
</evidence>
<comment type="similarity">
    <text evidence="3">Belongs to the cytochrome c oxidase subunit 2 family.</text>
</comment>
<dbReference type="PANTHER" id="PTHR22888:SF9">
    <property type="entry name" value="CYTOCHROME C OXIDASE SUBUNIT 2"/>
    <property type="match status" value="1"/>
</dbReference>
<organism evidence="20">
    <name type="scientific">Desmarestia aculeata</name>
    <dbReference type="NCBI Taxonomy" id="62298"/>
    <lineage>
        <taxon>Eukaryota</taxon>
        <taxon>Sar</taxon>
        <taxon>Stramenopiles</taxon>
        <taxon>Ochrophyta</taxon>
        <taxon>PX clade</taxon>
        <taxon>Phaeophyceae</taxon>
        <taxon>Desmarestiales</taxon>
        <taxon>Desmarestiaceae</taxon>
        <taxon>Desmarestia</taxon>
    </lineage>
</organism>
<gene>
    <name evidence="20" type="primary">cox2</name>
</gene>
<feature type="compositionally biased region" description="Gly residues" evidence="16">
    <location>
        <begin position="375"/>
        <end position="388"/>
    </location>
</feature>
<evidence type="ECO:0000256" key="7">
    <source>
        <dbReference type="ARBA" id="ARBA00022692"/>
    </source>
</evidence>
<dbReference type="Pfam" id="PF02790">
    <property type="entry name" value="COX2_TM"/>
    <property type="match status" value="1"/>
</dbReference>
<accession>A0A8F0JZU3</accession>
<dbReference type="PROSITE" id="PS50999">
    <property type="entry name" value="COX2_TM"/>
    <property type="match status" value="1"/>
</dbReference>
<name>A0A8F0JZU3_9PHAE</name>
<dbReference type="InterPro" id="IPR034210">
    <property type="entry name" value="CcO_II_C"/>
</dbReference>
<dbReference type="InterPro" id="IPR002429">
    <property type="entry name" value="CcO_II-like_C"/>
</dbReference>
<evidence type="ECO:0000256" key="10">
    <source>
        <dbReference type="ARBA" id="ARBA00022982"/>
    </source>
</evidence>
<keyword evidence="20" id="KW-0496">Mitochondrion</keyword>
<evidence type="ECO:0000256" key="2">
    <source>
        <dbReference type="ARBA" id="ARBA00004141"/>
    </source>
</evidence>
<feature type="transmembrane region" description="Helical" evidence="17">
    <location>
        <begin position="7"/>
        <end position="27"/>
    </location>
</feature>
<feature type="region of interest" description="Disordered" evidence="16">
    <location>
        <begin position="370"/>
        <end position="393"/>
    </location>
</feature>
<keyword evidence="5" id="KW-0813">Transport</keyword>